<accession>A0A699GSU1</accession>
<feature type="compositionally biased region" description="Basic and acidic residues" evidence="1">
    <location>
        <begin position="91"/>
        <end position="108"/>
    </location>
</feature>
<organism evidence="3">
    <name type="scientific">Tanacetum cinerariifolium</name>
    <name type="common">Dalmatian daisy</name>
    <name type="synonym">Chrysanthemum cinerariifolium</name>
    <dbReference type="NCBI Taxonomy" id="118510"/>
    <lineage>
        <taxon>Eukaryota</taxon>
        <taxon>Viridiplantae</taxon>
        <taxon>Streptophyta</taxon>
        <taxon>Embryophyta</taxon>
        <taxon>Tracheophyta</taxon>
        <taxon>Spermatophyta</taxon>
        <taxon>Magnoliopsida</taxon>
        <taxon>eudicotyledons</taxon>
        <taxon>Gunneridae</taxon>
        <taxon>Pentapetalae</taxon>
        <taxon>asterids</taxon>
        <taxon>campanulids</taxon>
        <taxon>Asterales</taxon>
        <taxon>Asteraceae</taxon>
        <taxon>Asteroideae</taxon>
        <taxon>Anthemideae</taxon>
        <taxon>Anthemidinae</taxon>
        <taxon>Tanacetum</taxon>
    </lineage>
</organism>
<feature type="compositionally biased region" description="Polar residues" evidence="1">
    <location>
        <begin position="404"/>
        <end position="419"/>
    </location>
</feature>
<protein>
    <submittedName>
        <fullName evidence="3">Ribonuclease H-like domain-containing protein</fullName>
    </submittedName>
</protein>
<proteinExistence type="predicted"/>
<dbReference type="Pfam" id="PF13976">
    <property type="entry name" value="gag_pre-integrs"/>
    <property type="match status" value="1"/>
</dbReference>
<evidence type="ECO:0000313" key="3">
    <source>
        <dbReference type="EMBL" id="GEW28813.1"/>
    </source>
</evidence>
<dbReference type="AlphaFoldDB" id="A0A699GSU1"/>
<comment type="caution">
    <text evidence="3">The sequence shown here is derived from an EMBL/GenBank/DDBJ whole genome shotgun (WGS) entry which is preliminary data.</text>
</comment>
<dbReference type="InterPro" id="IPR025724">
    <property type="entry name" value="GAG-pre-integrase_dom"/>
</dbReference>
<name>A0A699GSU1_TANCI</name>
<sequence>MAFLFSLGSTNEVDTASIQVSIVSTPVSTASSHDNTTNLNDATVYAFLANQPNGSQLLHEDLEQIHEDDLKEIDLKWQLALLSMRARRSPRNQESRPRNQDSSRKTVNVEDTSSKAMGAIDGATILTKSVILPISTARHSSSRAASPVSAARLINTAASKPLVNVTQPRQNALQTSHSLSRRPFYQQTALQNRNLNNNVNTAKANSVNTAKGYKVAGVVGKQGINVVKPSACWVWRPKIKSASQDVLKDQGNFDSGCSRHMTGNISYLTNFKEHDGGMLPLEEELTMCDKKNSFLFTDTEYLVLSPNFKLADESQVLLKVPRKNNMYSFDMKNIVPQKDLTCLLAKATNDESMLWHRRLGYINFKNINKLVKDNLVRRLMIIKKRKKSEQKPGKIKSKREAWKSSESSLTKSNPSQIQESIKVKKIQL</sequence>
<feature type="compositionally biased region" description="Basic residues" evidence="1">
    <location>
        <begin position="387"/>
        <end position="397"/>
    </location>
</feature>
<evidence type="ECO:0000259" key="2">
    <source>
        <dbReference type="Pfam" id="PF13976"/>
    </source>
</evidence>
<dbReference type="EMBL" id="BKCJ010052306">
    <property type="protein sequence ID" value="GEW28813.1"/>
    <property type="molecule type" value="Genomic_DNA"/>
</dbReference>
<feature type="domain" description="GAG-pre-integrase" evidence="2">
    <location>
        <begin position="325"/>
        <end position="384"/>
    </location>
</feature>
<feature type="region of interest" description="Disordered" evidence="1">
    <location>
        <begin position="86"/>
        <end position="112"/>
    </location>
</feature>
<evidence type="ECO:0000256" key="1">
    <source>
        <dbReference type="SAM" id="MobiDB-lite"/>
    </source>
</evidence>
<feature type="region of interest" description="Disordered" evidence="1">
    <location>
        <begin position="387"/>
        <end position="428"/>
    </location>
</feature>
<reference evidence="3" key="1">
    <citation type="journal article" date="2019" name="Sci. Rep.">
        <title>Draft genome of Tanacetum cinerariifolium, the natural source of mosquito coil.</title>
        <authorList>
            <person name="Yamashiro T."/>
            <person name="Shiraishi A."/>
            <person name="Satake H."/>
            <person name="Nakayama K."/>
        </authorList>
    </citation>
    <scope>NUCLEOTIDE SEQUENCE</scope>
</reference>
<gene>
    <name evidence="3" type="ORF">Tci_200789</name>
</gene>